<dbReference type="AlphaFoldDB" id="A0A1H2F6Y6"/>
<reference evidence="2" key="1">
    <citation type="submission" date="2016-10" db="EMBL/GenBank/DDBJ databases">
        <authorList>
            <person name="Varghese N."/>
            <person name="Submissions S."/>
        </authorList>
    </citation>
    <scope>NUCLEOTIDE SEQUENCE [LARGE SCALE GENOMIC DNA]</scope>
    <source>
        <strain evidence="2">CECT 8338</strain>
    </source>
</reference>
<dbReference type="EMBL" id="LT629787">
    <property type="protein sequence ID" value="SDU03114.1"/>
    <property type="molecule type" value="Genomic_DNA"/>
</dbReference>
<sequence>MNKPVIGLVTAAAVVAVGYLGTQAYVGYQVEKQVQLINQQLVAHDEVIVNKLEYSKGWGSGELHYDLVYRPAPGNPWHQVLDELLPVAELNWQGSADVDHGPWLPGHGFGLAQLQGTIPLPQMLRPWLTEYPEQAPMISYRGESHIDNTLSFTLEAINYKGSIKDPEGDKEALWEHTGAFFSARMHPIEQQLTLMAKLDALHLNIPEESVSLELDGLRLDGDSSRLQPYVWLGDASLTLDNFSITSDENQLGMEALRLATDTVQNGDKLDSTAELSLGPITVDDMRLGETRLRYSVLGLDTQGYADLMHSLNQINDPEDLEQYWPGLRPQLERILAAQPKMAIDEFSISLGEPFNATASLNMDYFGDGKLDASFAETVWDDLNIAGQGRLTESAINNMIELVVEQQNAELGADDQVMMKEMLKTQFTQQMQNNPFARPTDDGYEFAFALRDRMLTAHDEPIMDLATLMAMGQAFMPQGSAGNQAATLEGPIELSAGFSPDPFVISAVSGGDNMVDEAYGEGCVGYTDMSAANVELSYQADAFPLIIEASAPTDTALVIMAPDGNVYCNDDRSMYELDPRVIFETPDSGDYFIWLTDLDGERSQAEISITEILPEIQ</sequence>
<dbReference type="Proteomes" id="UP000243924">
    <property type="component" value="Chromosome I"/>
</dbReference>
<gene>
    <name evidence="1" type="ORF">SAMN05216210_1335</name>
</gene>
<protein>
    <submittedName>
        <fullName evidence="1">Uncharacterized conserved protein YdgA, DUF945 family</fullName>
    </submittedName>
</protein>
<proteinExistence type="predicted"/>
<organism evidence="1 2">
    <name type="scientific">Halopseudomonas salegens</name>
    <dbReference type="NCBI Taxonomy" id="1434072"/>
    <lineage>
        <taxon>Bacteria</taxon>
        <taxon>Pseudomonadati</taxon>
        <taxon>Pseudomonadota</taxon>
        <taxon>Gammaproteobacteria</taxon>
        <taxon>Pseudomonadales</taxon>
        <taxon>Pseudomonadaceae</taxon>
        <taxon>Halopseudomonas</taxon>
    </lineage>
</organism>
<dbReference type="Pfam" id="PF06097">
    <property type="entry name" value="DUF945"/>
    <property type="match status" value="1"/>
</dbReference>
<evidence type="ECO:0000313" key="2">
    <source>
        <dbReference type="Proteomes" id="UP000243924"/>
    </source>
</evidence>
<accession>A0A1H2F6Y6</accession>
<dbReference type="OrthoDB" id="5444681at2"/>
<evidence type="ECO:0000313" key="1">
    <source>
        <dbReference type="EMBL" id="SDU03114.1"/>
    </source>
</evidence>
<name>A0A1H2F6Y6_9GAMM</name>
<dbReference type="InterPro" id="IPR010352">
    <property type="entry name" value="DUF945"/>
</dbReference>
<keyword evidence="2" id="KW-1185">Reference proteome</keyword>
<dbReference type="STRING" id="1434072.SAMN05216210_1335"/>
<dbReference type="RefSeq" id="WP_092385337.1">
    <property type="nucleotide sequence ID" value="NZ_LT629787.1"/>
</dbReference>